<dbReference type="EMBL" id="CP058579">
    <property type="protein sequence ID" value="QLG61234.1"/>
    <property type="molecule type" value="Genomic_DNA"/>
</dbReference>
<name>A0A7D5L9H8_9EURY</name>
<dbReference type="Proteomes" id="UP000509626">
    <property type="component" value="Chromosome"/>
</dbReference>
<proteinExistence type="predicted"/>
<evidence type="ECO:0000313" key="4">
    <source>
        <dbReference type="Proteomes" id="UP000509626"/>
    </source>
</evidence>
<evidence type="ECO:0000256" key="1">
    <source>
        <dbReference type="SAM" id="MobiDB-lite"/>
    </source>
</evidence>
<feature type="compositionally biased region" description="Low complexity" evidence="1">
    <location>
        <begin position="18"/>
        <end position="29"/>
    </location>
</feature>
<accession>A0A7D5L9H8</accession>
<reference evidence="3 4" key="1">
    <citation type="submission" date="2020-06" db="EMBL/GenBank/DDBJ databases">
        <title>NJ-3-1, isolated from saline soil.</title>
        <authorList>
            <person name="Cui H.L."/>
            <person name="Shi X."/>
        </authorList>
    </citation>
    <scope>NUCLEOTIDE SEQUENCE [LARGE SCALE GENOMIC DNA]</scope>
    <source>
        <strain evidence="3 4">NJ-3-1</strain>
    </source>
</reference>
<evidence type="ECO:0000313" key="3">
    <source>
        <dbReference type="EMBL" id="QLG61234.1"/>
    </source>
</evidence>
<sequence length="93" mass="9801">MTGDHSLDDFLDAGGSGDAAADPAESGEPAPDPEPNDGVGEDERPPTNPESVDPAEPTYDWSPDGADCAACEETVTTRWRQDGAYVCADCKEW</sequence>
<protein>
    <recommendedName>
        <fullName evidence="2">DUF7573 domain-containing protein</fullName>
    </recommendedName>
</protein>
<keyword evidence="4" id="KW-1185">Reference proteome</keyword>
<dbReference type="Pfam" id="PF24458">
    <property type="entry name" value="DUF7573"/>
    <property type="match status" value="1"/>
</dbReference>
<organism evidence="3 4">
    <name type="scientific">Halorarum salinum</name>
    <dbReference type="NCBI Taxonomy" id="2743089"/>
    <lineage>
        <taxon>Archaea</taxon>
        <taxon>Methanobacteriati</taxon>
        <taxon>Methanobacteriota</taxon>
        <taxon>Stenosarchaea group</taxon>
        <taxon>Halobacteria</taxon>
        <taxon>Halobacteriales</taxon>
        <taxon>Haloferacaceae</taxon>
        <taxon>Halorarum</taxon>
    </lineage>
</organism>
<dbReference type="AlphaFoldDB" id="A0A7D5L9H8"/>
<dbReference type="GeneID" id="56036911"/>
<dbReference type="OrthoDB" id="157634at2157"/>
<feature type="domain" description="DUF7573" evidence="2">
    <location>
        <begin position="55"/>
        <end position="93"/>
    </location>
</feature>
<dbReference type="RefSeq" id="WP_179267818.1">
    <property type="nucleotide sequence ID" value="NZ_CP058579.1"/>
</dbReference>
<dbReference type="KEGG" id="halu:HUG12_05590"/>
<feature type="region of interest" description="Disordered" evidence="1">
    <location>
        <begin position="1"/>
        <end position="65"/>
    </location>
</feature>
<gene>
    <name evidence="3" type="ORF">HUG12_05590</name>
</gene>
<dbReference type="InterPro" id="IPR055995">
    <property type="entry name" value="DUF7573"/>
</dbReference>
<evidence type="ECO:0000259" key="2">
    <source>
        <dbReference type="Pfam" id="PF24458"/>
    </source>
</evidence>